<dbReference type="SUPFAM" id="SSF89392">
    <property type="entry name" value="Prokaryotic lipoproteins and lipoprotein localization factors"/>
    <property type="match status" value="1"/>
</dbReference>
<organism evidence="2 3">
    <name type="scientific">Leptospira brenneri</name>
    <dbReference type="NCBI Taxonomy" id="2023182"/>
    <lineage>
        <taxon>Bacteria</taxon>
        <taxon>Pseudomonadati</taxon>
        <taxon>Spirochaetota</taxon>
        <taxon>Spirochaetia</taxon>
        <taxon>Leptospirales</taxon>
        <taxon>Leptospiraceae</taxon>
        <taxon>Leptospira</taxon>
    </lineage>
</organism>
<keyword evidence="3" id="KW-1185">Reference proteome</keyword>
<dbReference type="PANTHER" id="PTHR35869:SF1">
    <property type="entry name" value="OUTER-MEMBRANE LIPOPROTEIN CARRIER PROTEIN"/>
    <property type="match status" value="1"/>
</dbReference>
<protein>
    <submittedName>
        <fullName evidence="2">Outer membrane lipoprotein carrier protein LolA</fullName>
    </submittedName>
</protein>
<dbReference type="Proteomes" id="UP000297891">
    <property type="component" value="Unassembled WGS sequence"/>
</dbReference>
<dbReference type="AlphaFoldDB" id="A0A2M9XY52"/>
<dbReference type="CDD" id="cd16325">
    <property type="entry name" value="LolA"/>
    <property type="match status" value="1"/>
</dbReference>
<dbReference type="InterPro" id="IPR004564">
    <property type="entry name" value="OM_lipoprot_carrier_LolA-like"/>
</dbReference>
<keyword evidence="1" id="KW-0732">Signal</keyword>
<dbReference type="OrthoDB" id="339903at2"/>
<dbReference type="InterPro" id="IPR029046">
    <property type="entry name" value="LolA/LolB/LppX"/>
</dbReference>
<gene>
    <name evidence="2" type="ORF">EHQ30_12850</name>
</gene>
<sequence length="193" mass="21149">MRNFLPKITIVLFFSVPMGFLWAEEGRDRLNAVIGKMNSLESFRASVTINGGLTGVVSFKSPNQLHARFSDGRIISSNGRILWFYNPDSSIAGKQDLKGVSGGLGGLLSGYENVSVSGRTFRLTSTTKRYNEIILVVSDNDLPRVLKMKRSDEEITEVAFSGIATNIGLGTGLFNFQPPTSSQIVENPLNQKE</sequence>
<dbReference type="Gene3D" id="2.50.20.10">
    <property type="entry name" value="Lipoprotein localisation LolA/LolB/LppX"/>
    <property type="match status" value="1"/>
</dbReference>
<comment type="caution">
    <text evidence="2">The sequence shown here is derived from an EMBL/GenBank/DDBJ whole genome shotgun (WGS) entry which is preliminary data.</text>
</comment>
<accession>A0A2M9XY52</accession>
<proteinExistence type="predicted"/>
<evidence type="ECO:0000313" key="3">
    <source>
        <dbReference type="Proteomes" id="UP000297891"/>
    </source>
</evidence>
<evidence type="ECO:0000256" key="1">
    <source>
        <dbReference type="ARBA" id="ARBA00022729"/>
    </source>
</evidence>
<evidence type="ECO:0000313" key="2">
    <source>
        <dbReference type="EMBL" id="TGK92731.1"/>
    </source>
</evidence>
<reference evidence="2" key="1">
    <citation type="journal article" date="2019" name="PLoS Negl. Trop. Dis.">
        <title>Revisiting the worldwide diversity of Leptospira species in the environment.</title>
        <authorList>
            <person name="Vincent A.T."/>
            <person name="Schiettekatte O."/>
            <person name="Bourhy P."/>
            <person name="Veyrier F.J."/>
            <person name="Picardeau M."/>
        </authorList>
    </citation>
    <scope>NUCLEOTIDE SEQUENCE [LARGE SCALE GENOMIC DNA]</scope>
    <source>
        <strain evidence="2">201800277</strain>
    </source>
</reference>
<dbReference type="EMBL" id="RQFP01000009">
    <property type="protein sequence ID" value="TGK92731.1"/>
    <property type="molecule type" value="Genomic_DNA"/>
</dbReference>
<keyword evidence="2" id="KW-0449">Lipoprotein</keyword>
<name>A0A2M9XY52_9LEPT</name>
<dbReference type="PANTHER" id="PTHR35869">
    <property type="entry name" value="OUTER-MEMBRANE LIPOPROTEIN CARRIER PROTEIN"/>
    <property type="match status" value="1"/>
</dbReference>